<feature type="transmembrane region" description="Helical" evidence="1">
    <location>
        <begin position="58"/>
        <end position="77"/>
    </location>
</feature>
<evidence type="ECO:0000313" key="3">
    <source>
        <dbReference type="Proteomes" id="UP000663802"/>
    </source>
</evidence>
<reference evidence="2 3" key="1">
    <citation type="journal article" date="2021" name="Int. J. Syst. Evol. Microbiol.">
        <title>Clostridium zeae sp. nov., isolated from corn silage.</title>
        <authorList>
            <person name="Kobayashi H."/>
            <person name="Tanizawa Y."/>
            <person name="Yagura M."/>
            <person name="Sakamoto M."/>
            <person name="Ohkuma M."/>
            <person name="Tohno M."/>
        </authorList>
    </citation>
    <scope>NUCLEOTIDE SEQUENCE [LARGE SCALE GENOMIC DNA]</scope>
    <source>
        <strain evidence="2 3">CSC2</strain>
    </source>
</reference>
<evidence type="ECO:0000256" key="1">
    <source>
        <dbReference type="SAM" id="Phobius"/>
    </source>
</evidence>
<evidence type="ECO:0008006" key="4">
    <source>
        <dbReference type="Google" id="ProtNLM"/>
    </source>
</evidence>
<keyword evidence="3" id="KW-1185">Reference proteome</keyword>
<name>A0ABQ1E7P8_9CLOT</name>
<dbReference type="Proteomes" id="UP000663802">
    <property type="component" value="Unassembled WGS sequence"/>
</dbReference>
<sequence length="90" mass="10112">MENLNNRIKKSSTSDDLRTNIEVWEDLVSIKELILSLVICSVTAFGGYFLAPKERPKQLFLGLLGAIIGFVICSIIIKPKRAFIEISQED</sequence>
<accession>A0ABQ1E7P8</accession>
<comment type="caution">
    <text evidence="2">The sequence shown here is derived from an EMBL/GenBank/DDBJ whole genome shotgun (WGS) entry which is preliminary data.</text>
</comment>
<dbReference type="EMBL" id="BMBA01000001">
    <property type="protein sequence ID" value="GFZ30750.1"/>
    <property type="molecule type" value="Genomic_DNA"/>
</dbReference>
<gene>
    <name evidence="2" type="ORF">CSC2_12760</name>
</gene>
<organism evidence="2 3">
    <name type="scientific">Clostridium zeae</name>
    <dbReference type="NCBI Taxonomy" id="2759022"/>
    <lineage>
        <taxon>Bacteria</taxon>
        <taxon>Bacillati</taxon>
        <taxon>Bacillota</taxon>
        <taxon>Clostridia</taxon>
        <taxon>Eubacteriales</taxon>
        <taxon>Clostridiaceae</taxon>
        <taxon>Clostridium</taxon>
    </lineage>
</organism>
<keyword evidence="1" id="KW-0472">Membrane</keyword>
<proteinExistence type="predicted"/>
<keyword evidence="1" id="KW-1133">Transmembrane helix</keyword>
<evidence type="ECO:0000313" key="2">
    <source>
        <dbReference type="EMBL" id="GFZ30750.1"/>
    </source>
</evidence>
<feature type="transmembrane region" description="Helical" evidence="1">
    <location>
        <begin position="33"/>
        <end position="51"/>
    </location>
</feature>
<protein>
    <recommendedName>
        <fullName evidence="4">PrgI family protein</fullName>
    </recommendedName>
</protein>
<keyword evidence="1" id="KW-0812">Transmembrane</keyword>